<dbReference type="EMBL" id="BPLR01009118">
    <property type="protein sequence ID" value="GIY29719.1"/>
    <property type="molecule type" value="Genomic_DNA"/>
</dbReference>
<reference evidence="1 2" key="1">
    <citation type="submission" date="2021-06" db="EMBL/GenBank/DDBJ databases">
        <title>Caerostris extrusa draft genome.</title>
        <authorList>
            <person name="Kono N."/>
            <person name="Arakawa K."/>
        </authorList>
    </citation>
    <scope>NUCLEOTIDE SEQUENCE [LARGE SCALE GENOMIC DNA]</scope>
</reference>
<proteinExistence type="predicted"/>
<gene>
    <name evidence="1" type="ORF">CEXT_48741</name>
</gene>
<protein>
    <submittedName>
        <fullName evidence="1">Uncharacterized protein</fullName>
    </submittedName>
</protein>
<comment type="caution">
    <text evidence="1">The sequence shown here is derived from an EMBL/GenBank/DDBJ whole genome shotgun (WGS) entry which is preliminary data.</text>
</comment>
<evidence type="ECO:0000313" key="2">
    <source>
        <dbReference type="Proteomes" id="UP001054945"/>
    </source>
</evidence>
<dbReference type="AlphaFoldDB" id="A0AAV4S6V6"/>
<sequence>MINEETLKLRNRHVVLICKSPNSQNLFKQLPIGYSFALMEEIGTMSLMNNQSTPPPDGSENFQALQSRSEFCRAESHRARRVAAPATVKHSQAPGACSDLETLAGWVPVSHEPRAATYRQQKKKLNLSAV</sequence>
<evidence type="ECO:0000313" key="1">
    <source>
        <dbReference type="EMBL" id="GIY29719.1"/>
    </source>
</evidence>
<name>A0AAV4S6V6_CAEEX</name>
<organism evidence="1 2">
    <name type="scientific">Caerostris extrusa</name>
    <name type="common">Bark spider</name>
    <name type="synonym">Caerostris bankana</name>
    <dbReference type="NCBI Taxonomy" id="172846"/>
    <lineage>
        <taxon>Eukaryota</taxon>
        <taxon>Metazoa</taxon>
        <taxon>Ecdysozoa</taxon>
        <taxon>Arthropoda</taxon>
        <taxon>Chelicerata</taxon>
        <taxon>Arachnida</taxon>
        <taxon>Araneae</taxon>
        <taxon>Araneomorphae</taxon>
        <taxon>Entelegynae</taxon>
        <taxon>Araneoidea</taxon>
        <taxon>Araneidae</taxon>
        <taxon>Caerostris</taxon>
    </lineage>
</organism>
<accession>A0AAV4S6V6</accession>
<dbReference type="Proteomes" id="UP001054945">
    <property type="component" value="Unassembled WGS sequence"/>
</dbReference>
<keyword evidence="2" id="KW-1185">Reference proteome</keyword>